<dbReference type="Proteomes" id="UP001443914">
    <property type="component" value="Unassembled WGS sequence"/>
</dbReference>
<keyword evidence="3" id="KW-1185">Reference proteome</keyword>
<dbReference type="InterPro" id="IPR039291">
    <property type="entry name" value="At5g17165-like"/>
</dbReference>
<dbReference type="AlphaFoldDB" id="A0AAW1LBR8"/>
<gene>
    <name evidence="2" type="ORF">RND81_04G003700</name>
</gene>
<name>A0AAW1LBR8_SAPOF</name>
<feature type="compositionally biased region" description="Basic and acidic residues" evidence="1">
    <location>
        <begin position="115"/>
        <end position="125"/>
    </location>
</feature>
<evidence type="ECO:0008006" key="4">
    <source>
        <dbReference type="Google" id="ProtNLM"/>
    </source>
</evidence>
<dbReference type="PANTHER" id="PTHR35122">
    <property type="entry name" value="OSJNBA0093F12.14 PROTEIN"/>
    <property type="match status" value="1"/>
</dbReference>
<proteinExistence type="predicted"/>
<accession>A0AAW1LBR8</accession>
<reference evidence="2" key="1">
    <citation type="submission" date="2024-03" db="EMBL/GenBank/DDBJ databases">
        <title>WGS assembly of Saponaria officinalis var. Norfolk2.</title>
        <authorList>
            <person name="Jenkins J."/>
            <person name="Shu S."/>
            <person name="Grimwood J."/>
            <person name="Barry K."/>
            <person name="Goodstein D."/>
            <person name="Schmutz J."/>
            <person name="Leebens-Mack J."/>
            <person name="Osbourn A."/>
        </authorList>
    </citation>
    <scope>NUCLEOTIDE SEQUENCE [LARGE SCALE GENOMIC DNA]</scope>
    <source>
        <strain evidence="2">JIC</strain>
    </source>
</reference>
<comment type="caution">
    <text evidence="2">The sequence shown here is derived from an EMBL/GenBank/DDBJ whole genome shotgun (WGS) entry which is preliminary data.</text>
</comment>
<evidence type="ECO:0000256" key="1">
    <source>
        <dbReference type="SAM" id="MobiDB-lite"/>
    </source>
</evidence>
<evidence type="ECO:0000313" key="2">
    <source>
        <dbReference type="EMBL" id="KAK9732492.1"/>
    </source>
</evidence>
<sequence>MAVNLNSTRIIAASGKRFLNQISSNSASTSPLLSRRSVHASVYDKNIDDHVRPAVVPDDIIQPQSDKYWAPNPHTGVFGPAAEQNSGSGGECGYHTSAGNGGSESVLEQKAFFRPQEDLDKPEPA</sequence>
<dbReference type="EMBL" id="JBDFQZ010000004">
    <property type="protein sequence ID" value="KAK9732492.1"/>
    <property type="molecule type" value="Genomic_DNA"/>
</dbReference>
<dbReference type="PANTHER" id="PTHR35122:SF2">
    <property type="entry name" value="OS04G0598000 PROTEIN"/>
    <property type="match status" value="1"/>
</dbReference>
<evidence type="ECO:0000313" key="3">
    <source>
        <dbReference type="Proteomes" id="UP001443914"/>
    </source>
</evidence>
<organism evidence="2 3">
    <name type="scientific">Saponaria officinalis</name>
    <name type="common">Common soapwort</name>
    <name type="synonym">Lychnis saponaria</name>
    <dbReference type="NCBI Taxonomy" id="3572"/>
    <lineage>
        <taxon>Eukaryota</taxon>
        <taxon>Viridiplantae</taxon>
        <taxon>Streptophyta</taxon>
        <taxon>Embryophyta</taxon>
        <taxon>Tracheophyta</taxon>
        <taxon>Spermatophyta</taxon>
        <taxon>Magnoliopsida</taxon>
        <taxon>eudicotyledons</taxon>
        <taxon>Gunneridae</taxon>
        <taxon>Pentapetalae</taxon>
        <taxon>Caryophyllales</taxon>
        <taxon>Caryophyllaceae</taxon>
        <taxon>Caryophylleae</taxon>
        <taxon>Saponaria</taxon>
    </lineage>
</organism>
<feature type="region of interest" description="Disordered" evidence="1">
    <location>
        <begin position="65"/>
        <end position="125"/>
    </location>
</feature>
<dbReference type="Pfam" id="PF22272">
    <property type="entry name" value="LEA_3b"/>
    <property type="match status" value="1"/>
</dbReference>
<protein>
    <recommendedName>
        <fullName evidence="4">Late embryogenesis abundant protein</fullName>
    </recommendedName>
</protein>